<dbReference type="EMBL" id="VJMH01005635">
    <property type="protein sequence ID" value="KAF0693885.1"/>
    <property type="molecule type" value="Genomic_DNA"/>
</dbReference>
<dbReference type="PANTHER" id="PTHR34894">
    <property type="entry name" value="SAM-DEPENDENT METHYLTRANSFERASE RSMI, CONSERVED SITE"/>
    <property type="match status" value="1"/>
</dbReference>
<feature type="region of interest" description="Disordered" evidence="3">
    <location>
        <begin position="32"/>
        <end position="73"/>
    </location>
</feature>
<dbReference type="InterPro" id="IPR002048">
    <property type="entry name" value="EF_hand_dom"/>
</dbReference>
<accession>A0A485L3V9</accession>
<evidence type="ECO:0000256" key="1">
    <source>
        <dbReference type="ARBA" id="ARBA00022837"/>
    </source>
</evidence>
<evidence type="ECO:0000313" key="5">
    <source>
        <dbReference type="EMBL" id="KAF0693885.1"/>
    </source>
</evidence>
<keyword evidence="1" id="KW-0106">Calcium</keyword>
<dbReference type="OrthoDB" id="195966at2759"/>
<sequence>MLQSSPRKKLAIVRDPDMTSLAVPSTAYNLYPFQGLQSPPKHPGRPSAASTAKTPPKRLKHLDKPSSNATTTTTVVQQTNTWFPMTRPYSPLAAVSPATVVHHLVDEQHPHVKPHDLAQIEDWLYGFEQEAEAFTSYFLFCELKFQQSAVLATGREMPNRLRTAVAFYCLQQASAIFGRYQSVLDTICVNLGSAIYTSFSTLHRGRRLTALECYHAGFTYFEQVNTLQKENADLHASRTQLEESLVRVQQQLKQLEAQHNALIESGRRELPTAETVAAFTKEVLSNNSYNPAATMAQREKMGYILKTFQALSSDEKMQVGVCLLVLLSLMELLGANADAIYRLIQVLPSPEKTKLMDKLFQERMTAMQMQIQTELMVSDLRKQNDDGNLYKLRLLKFQSLIQDVLGGTHLSALEIPQQDKGTIEALASLVEALAQEKEKVKRYEARVFSMTAVHAKNKSESESQWMNKCHDIQAKLDAIDLEKTRLAQALDAFQAEMANDKAKAEAKQAERAMGCKDEETQVRPDELRKEMIHHPDNNERKLIQPGFTNTKGHKSFVGLYLMIQEADYSVASVKRILAKKRPLSMLELHQVIAGFYQTKMSQDITDDNMHRHREGLAQMLLDSYTVYYGLRELAMGQLINLDSAIRKYAKKSARIRLFGLLVGSIEPGSYASSAAAIDFLLFVVGVLFNVGNYRVHEERAQANAKQLKSWFGDGVGGSANCSSIPLDKLIQTVQIVFAYSHVTMAFMYDLCSTQTAQGDVELDVALEKIMYYWLRLYAEQIVTMHSVFELGDKDTNGVLDFNEFSAVVLHLDPDMSKRDCLDLYNKVAGADNVIDKEEFVMGMILHQRDIGLKAYFSTDHTSAASAAVTQPPSTLLPSSPNPTKPTNSPRPATKTDPSHPQLPFNPVRQLTMLVTKFKDGTRAFDLADEEPPEPNIDWDEGLDAIVDHFLTNRSIAEEFMAHSLAHRRGSQPPSISSG</sequence>
<reference evidence="6 7" key="1">
    <citation type="submission" date="2019-03" db="EMBL/GenBank/DDBJ databases">
        <authorList>
            <person name="Gaulin E."/>
            <person name="Dumas B."/>
        </authorList>
    </citation>
    <scope>NUCLEOTIDE SEQUENCE [LARGE SCALE GENOMIC DNA]</scope>
    <source>
        <strain evidence="6">CBS 568.67</strain>
    </source>
</reference>
<evidence type="ECO:0000256" key="2">
    <source>
        <dbReference type="SAM" id="Coils"/>
    </source>
</evidence>
<dbReference type="GO" id="GO:0005509">
    <property type="term" value="F:calcium ion binding"/>
    <property type="evidence" value="ECO:0007669"/>
    <property type="project" value="InterPro"/>
</dbReference>
<dbReference type="Gene3D" id="1.10.238.10">
    <property type="entry name" value="EF-hand"/>
    <property type="match status" value="1"/>
</dbReference>
<organism evidence="6 7">
    <name type="scientific">Aphanomyces stellatus</name>
    <dbReference type="NCBI Taxonomy" id="120398"/>
    <lineage>
        <taxon>Eukaryota</taxon>
        <taxon>Sar</taxon>
        <taxon>Stramenopiles</taxon>
        <taxon>Oomycota</taxon>
        <taxon>Saprolegniomycetes</taxon>
        <taxon>Saprolegniales</taxon>
        <taxon>Verrucalvaceae</taxon>
        <taxon>Aphanomyces</taxon>
    </lineage>
</organism>
<evidence type="ECO:0000313" key="6">
    <source>
        <dbReference type="EMBL" id="VFT92007.1"/>
    </source>
</evidence>
<feature type="coiled-coil region" evidence="2">
    <location>
        <begin position="490"/>
        <end position="519"/>
    </location>
</feature>
<feature type="coiled-coil region" evidence="2">
    <location>
        <begin position="224"/>
        <end position="265"/>
    </location>
</feature>
<dbReference type="InterPro" id="IPR011992">
    <property type="entry name" value="EF-hand-dom_pair"/>
</dbReference>
<name>A0A485L3V9_9STRA</name>
<dbReference type="Proteomes" id="UP000332933">
    <property type="component" value="Unassembled WGS sequence"/>
</dbReference>
<feature type="domain" description="EF-hand" evidence="4">
    <location>
        <begin position="779"/>
        <end position="814"/>
    </location>
</feature>
<reference evidence="5" key="2">
    <citation type="submission" date="2019-06" db="EMBL/GenBank/DDBJ databases">
        <title>Genomics analysis of Aphanomyces spp. identifies a new class of oomycete effector associated with host adaptation.</title>
        <authorList>
            <person name="Gaulin E."/>
        </authorList>
    </citation>
    <scope>NUCLEOTIDE SEQUENCE</scope>
    <source>
        <strain evidence="5">CBS 578.67</strain>
    </source>
</reference>
<evidence type="ECO:0000259" key="4">
    <source>
        <dbReference type="PROSITE" id="PS50222"/>
    </source>
</evidence>
<gene>
    <name evidence="6" type="primary">Aste57867_15198</name>
    <name evidence="5" type="ORF">As57867_015142</name>
    <name evidence="6" type="ORF">ASTE57867_15198</name>
</gene>
<keyword evidence="7" id="KW-1185">Reference proteome</keyword>
<proteinExistence type="predicted"/>
<dbReference type="SUPFAM" id="SSF47473">
    <property type="entry name" value="EF-hand"/>
    <property type="match status" value="1"/>
</dbReference>
<dbReference type="InterPro" id="IPR018247">
    <property type="entry name" value="EF_Hand_1_Ca_BS"/>
</dbReference>
<dbReference type="AlphaFoldDB" id="A0A485L3V9"/>
<evidence type="ECO:0000256" key="3">
    <source>
        <dbReference type="SAM" id="MobiDB-lite"/>
    </source>
</evidence>
<feature type="compositionally biased region" description="Low complexity" evidence="3">
    <location>
        <begin position="869"/>
        <end position="878"/>
    </location>
</feature>
<dbReference type="PROSITE" id="PS50222">
    <property type="entry name" value="EF_HAND_2"/>
    <property type="match status" value="1"/>
</dbReference>
<feature type="region of interest" description="Disordered" evidence="3">
    <location>
        <begin position="866"/>
        <end position="904"/>
    </location>
</feature>
<protein>
    <submittedName>
        <fullName evidence="6">Aste57867_15198 protein</fullName>
    </submittedName>
</protein>
<dbReference type="PANTHER" id="PTHR34894:SF5">
    <property type="entry name" value="EF-HAND DOMAIN-CONTAINING PROTEIN"/>
    <property type="match status" value="1"/>
</dbReference>
<dbReference type="EMBL" id="CAADRA010005656">
    <property type="protein sequence ID" value="VFT92007.1"/>
    <property type="molecule type" value="Genomic_DNA"/>
</dbReference>
<dbReference type="PROSITE" id="PS00018">
    <property type="entry name" value="EF_HAND_1"/>
    <property type="match status" value="1"/>
</dbReference>
<dbReference type="CDD" id="cd00051">
    <property type="entry name" value="EFh"/>
    <property type="match status" value="1"/>
</dbReference>
<evidence type="ECO:0000313" key="7">
    <source>
        <dbReference type="Proteomes" id="UP000332933"/>
    </source>
</evidence>
<keyword evidence="2" id="KW-0175">Coiled coil</keyword>